<dbReference type="EMBL" id="QNRK01000041">
    <property type="protein sequence ID" value="RBP04057.1"/>
    <property type="molecule type" value="Genomic_DNA"/>
</dbReference>
<evidence type="ECO:0000313" key="9">
    <source>
        <dbReference type="EMBL" id="RBP04057.1"/>
    </source>
</evidence>
<evidence type="ECO:0000256" key="5">
    <source>
        <dbReference type="ARBA" id="ARBA00022801"/>
    </source>
</evidence>
<dbReference type="InterPro" id="IPR012933">
    <property type="entry name" value="HicA_mRNA_interferase"/>
</dbReference>
<reference evidence="9 10" key="1">
    <citation type="submission" date="2018-06" db="EMBL/GenBank/DDBJ databases">
        <title>Genomic Encyclopedia of Type Strains, Phase IV (KMG-IV): sequencing the most valuable type-strain genomes for metagenomic binning, comparative biology and taxonomic classification.</title>
        <authorList>
            <person name="Goeker M."/>
        </authorList>
    </citation>
    <scope>NUCLEOTIDE SEQUENCE [LARGE SCALE GENOMIC DNA]</scope>
    <source>
        <strain evidence="9 10">DSM 24875</strain>
    </source>
</reference>
<keyword evidence="10" id="KW-1185">Reference proteome</keyword>
<evidence type="ECO:0000313" key="10">
    <source>
        <dbReference type="Proteomes" id="UP000253529"/>
    </source>
</evidence>
<organism evidence="9 10">
    <name type="scientific">Roseiarcus fermentans</name>
    <dbReference type="NCBI Taxonomy" id="1473586"/>
    <lineage>
        <taxon>Bacteria</taxon>
        <taxon>Pseudomonadati</taxon>
        <taxon>Pseudomonadota</taxon>
        <taxon>Alphaproteobacteria</taxon>
        <taxon>Hyphomicrobiales</taxon>
        <taxon>Roseiarcaceae</taxon>
        <taxon>Roseiarcus</taxon>
    </lineage>
</organism>
<dbReference type="SUPFAM" id="SSF143100">
    <property type="entry name" value="TTHA1013/TTHA0281-like"/>
    <property type="match status" value="1"/>
</dbReference>
<dbReference type="InterPro" id="IPR031807">
    <property type="entry name" value="HicB-like"/>
</dbReference>
<evidence type="ECO:0000256" key="4">
    <source>
        <dbReference type="ARBA" id="ARBA00022759"/>
    </source>
</evidence>
<name>A0A366ENR6_9HYPH</name>
<dbReference type="InterPro" id="IPR035069">
    <property type="entry name" value="TTHA1013/TTHA0281-like"/>
</dbReference>
<dbReference type="InterPro" id="IPR051404">
    <property type="entry name" value="TA_system_antitoxin"/>
</dbReference>
<feature type="domain" description="HicB-like antitoxin of toxin-antitoxin system" evidence="8">
    <location>
        <begin position="70"/>
        <end position="193"/>
    </location>
</feature>
<dbReference type="Gene3D" id="3.30.920.30">
    <property type="entry name" value="Hypothetical protein"/>
    <property type="match status" value="1"/>
</dbReference>
<dbReference type="PANTHER" id="PTHR34504">
    <property type="entry name" value="ANTITOXIN HICB"/>
    <property type="match status" value="1"/>
</dbReference>
<evidence type="ECO:0000256" key="7">
    <source>
        <dbReference type="ARBA" id="ARBA00023016"/>
    </source>
</evidence>
<evidence type="ECO:0000259" key="8">
    <source>
        <dbReference type="Pfam" id="PF15919"/>
    </source>
</evidence>
<dbReference type="Pfam" id="PF07927">
    <property type="entry name" value="HicA_toxin"/>
    <property type="match status" value="1"/>
</dbReference>
<dbReference type="InterPro" id="IPR038570">
    <property type="entry name" value="HicA_sf"/>
</dbReference>
<keyword evidence="4" id="KW-0255">Endonuclease</keyword>
<dbReference type="Proteomes" id="UP000253529">
    <property type="component" value="Unassembled WGS sequence"/>
</dbReference>
<keyword evidence="5" id="KW-0378">Hydrolase</keyword>
<comment type="caution">
    <text evidence="9">The sequence shown here is derived from an EMBL/GenBank/DDBJ whole genome shotgun (WGS) entry which is preliminary data.</text>
</comment>
<dbReference type="PANTHER" id="PTHR34504:SF2">
    <property type="entry name" value="UPF0150 PROTEIN SSL0259"/>
    <property type="match status" value="1"/>
</dbReference>
<sequence length="196" mass="21478">MCIIHTMRSADLIRELEQAGWVLKRVRGSHHVFVHPSRPGIVVVPHPKRELGVGLASPQSANRRDFDMRYPIAIEPRTERSDYGVVIPDLPGCFSAGETLEEAIAGAEEAGIAWMDEALDAGEAIPPPSSLEAIRAVPEYEGWILSVVTIDPAALDDTAERVNITLPRRVLRRLDEDARAAGETRSGYIAKLALRA</sequence>
<proteinExistence type="inferred from homology"/>
<dbReference type="Pfam" id="PF15919">
    <property type="entry name" value="HicB_lk_antitox"/>
    <property type="match status" value="1"/>
</dbReference>
<keyword evidence="2" id="KW-1277">Toxin-antitoxin system</keyword>
<dbReference type="AlphaFoldDB" id="A0A366ENR6"/>
<protein>
    <submittedName>
        <fullName evidence="9">Putative RNA binding protein YcfA (HicA-like mRNA interferase family)</fullName>
    </submittedName>
</protein>
<dbReference type="SUPFAM" id="SSF54786">
    <property type="entry name" value="YcfA/nrd intein domain"/>
    <property type="match status" value="1"/>
</dbReference>
<keyword evidence="7" id="KW-0346">Stress response</keyword>
<keyword evidence="6" id="KW-0694">RNA-binding</keyword>
<dbReference type="GO" id="GO:0003729">
    <property type="term" value="F:mRNA binding"/>
    <property type="evidence" value="ECO:0007669"/>
    <property type="project" value="InterPro"/>
</dbReference>
<evidence type="ECO:0000256" key="6">
    <source>
        <dbReference type="ARBA" id="ARBA00022884"/>
    </source>
</evidence>
<accession>A0A366ENR6</accession>
<comment type="similarity">
    <text evidence="1">Belongs to the HicA mRNA interferase family.</text>
</comment>
<gene>
    <name evidence="9" type="ORF">DFR50_14129</name>
</gene>
<keyword evidence="3" id="KW-0540">Nuclease</keyword>
<dbReference type="GO" id="GO:0004519">
    <property type="term" value="F:endonuclease activity"/>
    <property type="evidence" value="ECO:0007669"/>
    <property type="project" value="UniProtKB-KW"/>
</dbReference>
<dbReference type="Gene3D" id="3.30.160.250">
    <property type="match status" value="1"/>
</dbReference>
<evidence type="ECO:0000256" key="2">
    <source>
        <dbReference type="ARBA" id="ARBA00022649"/>
    </source>
</evidence>
<dbReference type="GO" id="GO:0016787">
    <property type="term" value="F:hydrolase activity"/>
    <property type="evidence" value="ECO:0007669"/>
    <property type="project" value="UniProtKB-KW"/>
</dbReference>
<evidence type="ECO:0000256" key="1">
    <source>
        <dbReference type="ARBA" id="ARBA00006620"/>
    </source>
</evidence>
<evidence type="ECO:0000256" key="3">
    <source>
        <dbReference type="ARBA" id="ARBA00022722"/>
    </source>
</evidence>